<keyword evidence="1" id="KW-0472">Membrane</keyword>
<name>A0ABR1WAV1_9PEZI</name>
<dbReference type="InterPro" id="IPR005303">
    <property type="entry name" value="MOCOS_middle"/>
</dbReference>
<proteinExistence type="predicted"/>
<dbReference type="Pfam" id="PF03476">
    <property type="entry name" value="MOSC_N"/>
    <property type="match status" value="1"/>
</dbReference>
<comment type="caution">
    <text evidence="3">The sequence shown here is derived from an EMBL/GenBank/DDBJ whole genome shotgun (WGS) entry which is preliminary data.</text>
</comment>
<evidence type="ECO:0000313" key="4">
    <source>
        <dbReference type="Proteomes" id="UP001433268"/>
    </source>
</evidence>
<keyword evidence="4" id="KW-1185">Reference proteome</keyword>
<reference evidence="3 4" key="1">
    <citation type="submission" date="2023-01" db="EMBL/GenBank/DDBJ databases">
        <title>Analysis of 21 Apiospora genomes using comparative genomics revels a genus with tremendous synthesis potential of carbohydrate active enzymes and secondary metabolites.</title>
        <authorList>
            <person name="Sorensen T."/>
        </authorList>
    </citation>
    <scope>NUCLEOTIDE SEQUENCE [LARGE SCALE GENOMIC DNA]</scope>
    <source>
        <strain evidence="3 4">CBS 114990</strain>
    </source>
</reference>
<evidence type="ECO:0000256" key="1">
    <source>
        <dbReference type="SAM" id="Phobius"/>
    </source>
</evidence>
<dbReference type="RefSeq" id="XP_066668037.1">
    <property type="nucleotide sequence ID" value="XM_066812695.1"/>
</dbReference>
<keyword evidence="1" id="KW-1133">Transmembrane helix</keyword>
<gene>
    <name evidence="3" type="ORF">PG997_008380</name>
</gene>
<dbReference type="GeneID" id="92045755"/>
<feature type="transmembrane region" description="Helical" evidence="1">
    <location>
        <begin position="12"/>
        <end position="35"/>
    </location>
</feature>
<sequence length="459" mass="51058">MAGLIDLKGMNLDANGVFMLGMTILAFLIPIVLILPPVPLQKSDALLQTHSLAGLGAAKSNLKKQHATATHAARDGQPASVQSLVIYPVKSCKGIELGRSKVLPHGLQHDRIFTFAQLRSPFPAPAASDSNNSNSINKGEGEGECWEFITQRQFARLATVVVELWLPDEMKLRRQGLNTTTQREVWMILRFPWRERGWRGWFEAMAAKVAGGLRAEPQREVLLPVDFPSEEEVKERGYTYENVRIWKERVRALNLEKDLSEELRLYLGVSNRLGLFRLDPAALREVHACAPSKESAGYQPVTGFQDAYPVNIQNLNSVQQFATEIPKDAGLKKLDILRFRPNIVVSGAPAYEEETWKKICLKSGSSGLYNPLRLHIACRTTRCKLPNVDPADGTRHASEPDRTLRKVRNVDEGAPLKGCLGMQSIPLFDKGLTGDDLETWIGVGMTLEVEETGKHVVPQ</sequence>
<evidence type="ECO:0000259" key="2">
    <source>
        <dbReference type="PROSITE" id="PS51340"/>
    </source>
</evidence>
<dbReference type="Proteomes" id="UP001433268">
    <property type="component" value="Unassembled WGS sequence"/>
</dbReference>
<organism evidence="3 4">
    <name type="scientific">Apiospora hydei</name>
    <dbReference type="NCBI Taxonomy" id="1337664"/>
    <lineage>
        <taxon>Eukaryota</taxon>
        <taxon>Fungi</taxon>
        <taxon>Dikarya</taxon>
        <taxon>Ascomycota</taxon>
        <taxon>Pezizomycotina</taxon>
        <taxon>Sordariomycetes</taxon>
        <taxon>Xylariomycetidae</taxon>
        <taxon>Amphisphaeriales</taxon>
        <taxon>Apiosporaceae</taxon>
        <taxon>Apiospora</taxon>
    </lineage>
</organism>
<dbReference type="PROSITE" id="PS51340">
    <property type="entry name" value="MOSC"/>
    <property type="match status" value="1"/>
</dbReference>
<protein>
    <submittedName>
        <fullName evidence="3">MOSC domain-containing protein</fullName>
    </submittedName>
</protein>
<dbReference type="InterPro" id="IPR005302">
    <property type="entry name" value="MoCF_Sase_C"/>
</dbReference>
<dbReference type="SUPFAM" id="SSF50800">
    <property type="entry name" value="PK beta-barrel domain-like"/>
    <property type="match status" value="1"/>
</dbReference>
<dbReference type="Pfam" id="PF03473">
    <property type="entry name" value="MOSC"/>
    <property type="match status" value="1"/>
</dbReference>
<evidence type="ECO:0000313" key="3">
    <source>
        <dbReference type="EMBL" id="KAK8080562.1"/>
    </source>
</evidence>
<feature type="domain" description="MOSC" evidence="2">
    <location>
        <begin position="281"/>
        <end position="450"/>
    </location>
</feature>
<keyword evidence="1" id="KW-0812">Transmembrane</keyword>
<accession>A0ABR1WAV1</accession>
<dbReference type="InterPro" id="IPR011037">
    <property type="entry name" value="Pyrv_Knase-like_insert_dom_sf"/>
</dbReference>
<dbReference type="EMBL" id="JAQQWN010000006">
    <property type="protein sequence ID" value="KAK8080562.1"/>
    <property type="molecule type" value="Genomic_DNA"/>
</dbReference>